<protein>
    <submittedName>
        <fullName evidence="2">DUF2147 domain-containing protein</fullName>
    </submittedName>
</protein>
<dbReference type="AlphaFoldDB" id="A0A385SU46"/>
<dbReference type="Gene3D" id="2.40.128.520">
    <property type="match status" value="1"/>
</dbReference>
<reference evidence="3" key="1">
    <citation type="submission" date="2018-09" db="EMBL/GenBank/DDBJ databases">
        <title>Chryseolinea sp. KIS68-18 isolated from soil.</title>
        <authorList>
            <person name="Weon H.-Y."/>
            <person name="Kwon S.-W."/>
            <person name="Lee S.A."/>
        </authorList>
    </citation>
    <scope>NUCLEOTIDE SEQUENCE [LARGE SCALE GENOMIC DNA]</scope>
    <source>
        <strain evidence="3">KIS68-18</strain>
    </source>
</reference>
<feature type="domain" description="DUF2147" evidence="1">
    <location>
        <begin position="36"/>
        <end position="151"/>
    </location>
</feature>
<dbReference type="EMBL" id="CP032382">
    <property type="protein sequence ID" value="AYB33495.1"/>
    <property type="molecule type" value="Genomic_DNA"/>
</dbReference>
<keyword evidence="3" id="KW-1185">Reference proteome</keyword>
<dbReference type="InterPro" id="IPR019223">
    <property type="entry name" value="DUF2147"/>
</dbReference>
<proteinExistence type="predicted"/>
<evidence type="ECO:0000313" key="2">
    <source>
        <dbReference type="EMBL" id="AYB33495.1"/>
    </source>
</evidence>
<dbReference type="Proteomes" id="UP000266183">
    <property type="component" value="Chromosome"/>
</dbReference>
<dbReference type="KEGG" id="chk:D4L85_24180"/>
<evidence type="ECO:0000259" key="1">
    <source>
        <dbReference type="Pfam" id="PF09917"/>
    </source>
</evidence>
<dbReference type="Pfam" id="PF09917">
    <property type="entry name" value="DUF2147"/>
    <property type="match status" value="1"/>
</dbReference>
<name>A0A385SU46_9BACT</name>
<accession>A0A385SU46</accession>
<dbReference type="PANTHER" id="PTHR36919">
    <property type="entry name" value="BLR1215 PROTEIN"/>
    <property type="match status" value="1"/>
</dbReference>
<gene>
    <name evidence="2" type="ORF">D4L85_24180</name>
</gene>
<dbReference type="PANTHER" id="PTHR36919:SF2">
    <property type="entry name" value="BLL6627 PROTEIN"/>
    <property type="match status" value="1"/>
</dbReference>
<sequence>MNYTGIIKSMTMGIALFLSLGTTGINVMSPAERLIGVWESEEKNLLIKISKEGAHFVGTMTYYQCATETIMRSRVDIENPDPRLVSRKLLGLKLVEKLSYQGNDVWGGGKIYDPNSGKTYDARVQLTNSNTLVVRGYWRFRWLGRSMVFNRRE</sequence>
<organism evidence="2 3">
    <name type="scientific">Chryseolinea soli</name>
    <dbReference type="NCBI Taxonomy" id="2321403"/>
    <lineage>
        <taxon>Bacteria</taxon>
        <taxon>Pseudomonadati</taxon>
        <taxon>Bacteroidota</taxon>
        <taxon>Cytophagia</taxon>
        <taxon>Cytophagales</taxon>
        <taxon>Fulvivirgaceae</taxon>
        <taxon>Chryseolinea</taxon>
    </lineage>
</organism>
<evidence type="ECO:0000313" key="3">
    <source>
        <dbReference type="Proteomes" id="UP000266183"/>
    </source>
</evidence>